<dbReference type="Pfam" id="PF07883">
    <property type="entry name" value="Cupin_2"/>
    <property type="match status" value="1"/>
</dbReference>
<dbReference type="Proteomes" id="UP000321058">
    <property type="component" value="Unassembled WGS sequence"/>
</dbReference>
<dbReference type="AlphaFoldDB" id="A0A512N4Z9"/>
<reference evidence="2 3" key="1">
    <citation type="submission" date="2019-07" db="EMBL/GenBank/DDBJ databases">
        <title>Whole genome shotgun sequence of Reyranella soli NBRC 108950.</title>
        <authorList>
            <person name="Hosoyama A."/>
            <person name="Uohara A."/>
            <person name="Ohji S."/>
            <person name="Ichikawa N."/>
        </authorList>
    </citation>
    <scope>NUCLEOTIDE SEQUENCE [LARGE SCALE GENOMIC DNA]</scope>
    <source>
        <strain evidence="2 3">NBRC 108950</strain>
    </source>
</reference>
<dbReference type="InterPro" id="IPR014710">
    <property type="entry name" value="RmlC-like_jellyroll"/>
</dbReference>
<feature type="domain" description="Cupin type-2" evidence="1">
    <location>
        <begin position="79"/>
        <end position="141"/>
    </location>
</feature>
<evidence type="ECO:0000259" key="1">
    <source>
        <dbReference type="Pfam" id="PF07883"/>
    </source>
</evidence>
<evidence type="ECO:0000313" key="3">
    <source>
        <dbReference type="Proteomes" id="UP000321058"/>
    </source>
</evidence>
<dbReference type="Gene3D" id="2.60.120.10">
    <property type="entry name" value="Jelly Rolls"/>
    <property type="match status" value="1"/>
</dbReference>
<dbReference type="SUPFAM" id="SSF51182">
    <property type="entry name" value="RmlC-like cupins"/>
    <property type="match status" value="1"/>
</dbReference>
<protein>
    <recommendedName>
        <fullName evidence="1">Cupin type-2 domain-containing protein</fullName>
    </recommendedName>
</protein>
<accession>A0A512N4Z9</accession>
<evidence type="ECO:0000313" key="2">
    <source>
        <dbReference type="EMBL" id="GEP54067.1"/>
    </source>
</evidence>
<sequence>MGFDIGDHRHEFVALHWARTAERTEGQMPTIVDVTAEADKLTMFRGKTPKTTRAERKGSTADLARYRDGLLLLGKSSGKGHWETHPADELVWVLEGSTVLDIVEEDGPRSYTIGAGMLVIVPPGIWHRFHSADGATTMSVVVPGENIDADVDDPRSHLRTIRN</sequence>
<organism evidence="2 3">
    <name type="scientific">Reyranella soli</name>
    <dbReference type="NCBI Taxonomy" id="1230389"/>
    <lineage>
        <taxon>Bacteria</taxon>
        <taxon>Pseudomonadati</taxon>
        <taxon>Pseudomonadota</taxon>
        <taxon>Alphaproteobacteria</taxon>
        <taxon>Hyphomicrobiales</taxon>
        <taxon>Reyranellaceae</taxon>
        <taxon>Reyranella</taxon>
    </lineage>
</organism>
<comment type="caution">
    <text evidence="2">The sequence shown here is derived from an EMBL/GenBank/DDBJ whole genome shotgun (WGS) entry which is preliminary data.</text>
</comment>
<gene>
    <name evidence="2" type="ORF">RSO01_12330</name>
</gene>
<proteinExistence type="predicted"/>
<name>A0A512N4Z9_9HYPH</name>
<dbReference type="InterPro" id="IPR011051">
    <property type="entry name" value="RmlC_Cupin_sf"/>
</dbReference>
<dbReference type="InterPro" id="IPR013096">
    <property type="entry name" value="Cupin_2"/>
</dbReference>
<dbReference type="EMBL" id="BKAJ01000021">
    <property type="protein sequence ID" value="GEP54067.1"/>
    <property type="molecule type" value="Genomic_DNA"/>
</dbReference>
<keyword evidence="3" id="KW-1185">Reference proteome</keyword>